<organism evidence="3 4">
    <name type="scientific">Folsomia candida</name>
    <name type="common">Springtail</name>
    <dbReference type="NCBI Taxonomy" id="158441"/>
    <lineage>
        <taxon>Eukaryota</taxon>
        <taxon>Metazoa</taxon>
        <taxon>Ecdysozoa</taxon>
        <taxon>Arthropoda</taxon>
        <taxon>Hexapoda</taxon>
        <taxon>Collembola</taxon>
        <taxon>Entomobryomorpha</taxon>
        <taxon>Isotomoidea</taxon>
        <taxon>Isotomidae</taxon>
        <taxon>Proisotominae</taxon>
        <taxon>Folsomia</taxon>
    </lineage>
</organism>
<keyword evidence="4" id="KW-1185">Reference proteome</keyword>
<evidence type="ECO:0000313" key="4">
    <source>
        <dbReference type="Proteomes" id="UP000198287"/>
    </source>
</evidence>
<feature type="transmembrane region" description="Helical" evidence="2">
    <location>
        <begin position="327"/>
        <end position="345"/>
    </location>
</feature>
<protein>
    <submittedName>
        <fullName evidence="3">Uncharacterized protein</fullName>
    </submittedName>
</protein>
<keyword evidence="2" id="KW-1133">Transmembrane helix</keyword>
<dbReference type="EMBL" id="LNIX01000012">
    <property type="protein sequence ID" value="OXA47851.1"/>
    <property type="molecule type" value="Genomic_DNA"/>
</dbReference>
<name>A0A226DT23_FOLCA</name>
<feature type="compositionally biased region" description="Polar residues" evidence="1">
    <location>
        <begin position="645"/>
        <end position="654"/>
    </location>
</feature>
<feature type="region of interest" description="Disordered" evidence="1">
    <location>
        <begin position="641"/>
        <end position="660"/>
    </location>
</feature>
<evidence type="ECO:0000313" key="3">
    <source>
        <dbReference type="EMBL" id="OXA47851.1"/>
    </source>
</evidence>
<proteinExistence type="predicted"/>
<keyword evidence="2" id="KW-0812">Transmembrane</keyword>
<keyword evidence="2" id="KW-0472">Membrane</keyword>
<gene>
    <name evidence="3" type="ORF">Fcan01_17435</name>
</gene>
<comment type="caution">
    <text evidence="3">The sequence shown here is derived from an EMBL/GenBank/DDBJ whole genome shotgun (WGS) entry which is preliminary data.</text>
</comment>
<dbReference type="AlphaFoldDB" id="A0A226DT23"/>
<evidence type="ECO:0000256" key="1">
    <source>
        <dbReference type="SAM" id="MobiDB-lite"/>
    </source>
</evidence>
<accession>A0A226DT23</accession>
<evidence type="ECO:0000256" key="2">
    <source>
        <dbReference type="SAM" id="Phobius"/>
    </source>
</evidence>
<dbReference type="Proteomes" id="UP000198287">
    <property type="component" value="Unassembled WGS sequence"/>
</dbReference>
<sequence length="660" mass="73606">MSRAPGSYPLPALPGTFPSPGQMATRNSIVLVLRRATIELLAKFDPVLWRHAEYALGPRRSPHYLSHQSQDEILFGKSHFYKKLTKIKQDADADTICLYTRWGRGFTDDEVIHTQKYQVQIILRAESKPNFTTTKFLQRYGKICNFIQYKGVTATLSRSNLPWDSQAGSLSSSTVGVPTIISLCAEASMKLNHIRSPVMEIFYILSPGEAENSKFTILTEGESVDDSFLATVIVFTQYLNATLGPPYIYSSYGELNSTTQLYDGLYGGLQSGEVHIAIWQLASQHDGLISTTSDGITDGLAFFTSLKKPLGNANPAAALLKQLDPIFLTYFVACTVLIVVTIIFTKPREKWRRTEIWFSTLAGICRLIPQQNINLEMEKQLVQGKIKFVLGPWFLSLILLSSELQSVIVSSLSTPDYAVAPESFEKLVSSKFAISLFGNDSWASYVVRTLAAEQGKNSLFGRAGLMSAYGSLVSKSGQILFLKSTDTRMLVLSVLHFSKHMDHLQVTLDRGVRSYLEAGILRRWFSWKNYRIKGQRNAKAGLHPHLSKEDETAPGQSSTLSYFLIVCTGNIIALMAFIRDVGIAGVCKFVISVREESVTTCPSQISMPFAYVVESHECIKTLKWFDSMATFASATPTQRDENHKSYQLQKSTKNPILRGF</sequence>
<reference evidence="3 4" key="1">
    <citation type="submission" date="2015-12" db="EMBL/GenBank/DDBJ databases">
        <title>The genome of Folsomia candida.</title>
        <authorList>
            <person name="Faddeeva A."/>
            <person name="Derks M.F."/>
            <person name="Anvar Y."/>
            <person name="Smit S."/>
            <person name="Van Straalen N."/>
            <person name="Roelofs D."/>
        </authorList>
    </citation>
    <scope>NUCLEOTIDE SEQUENCE [LARGE SCALE GENOMIC DNA]</scope>
    <source>
        <strain evidence="3 4">VU population</strain>
        <tissue evidence="3">Whole body</tissue>
    </source>
</reference>